<evidence type="ECO:0000313" key="12">
    <source>
        <dbReference type="Proteomes" id="UP000799776"/>
    </source>
</evidence>
<dbReference type="GO" id="GO:0004845">
    <property type="term" value="F:uracil phosphoribosyltransferase activity"/>
    <property type="evidence" value="ECO:0007669"/>
    <property type="project" value="UniProtKB-EC"/>
</dbReference>
<accession>A0A9P4LXL8</accession>
<keyword evidence="5" id="KW-0021">Allosteric enzyme</keyword>
<evidence type="ECO:0000256" key="2">
    <source>
        <dbReference type="ARBA" id="ARBA00005180"/>
    </source>
</evidence>
<feature type="domain" description="Phosphoribosyltransferase" evidence="10">
    <location>
        <begin position="11"/>
        <end position="239"/>
    </location>
</feature>
<evidence type="ECO:0000256" key="7">
    <source>
        <dbReference type="ARBA" id="ARBA00022679"/>
    </source>
</evidence>
<proteinExistence type="inferred from homology"/>
<comment type="cofactor">
    <cofactor evidence="1">
        <name>Mg(2+)</name>
        <dbReference type="ChEBI" id="CHEBI:18420"/>
    </cofactor>
</comment>
<dbReference type="GO" id="GO:0005525">
    <property type="term" value="F:GTP binding"/>
    <property type="evidence" value="ECO:0007669"/>
    <property type="project" value="UniProtKB-KW"/>
</dbReference>
<comment type="pathway">
    <text evidence="2">Pyrimidine metabolism; UMP biosynthesis via salvage pathway; UMP from uracil: step 1/1.</text>
</comment>
<evidence type="ECO:0000256" key="5">
    <source>
        <dbReference type="ARBA" id="ARBA00022533"/>
    </source>
</evidence>
<dbReference type="InterPro" id="IPR029057">
    <property type="entry name" value="PRTase-like"/>
</dbReference>
<evidence type="ECO:0000256" key="9">
    <source>
        <dbReference type="ARBA" id="ARBA00023134"/>
    </source>
</evidence>
<dbReference type="PANTHER" id="PTHR32315">
    <property type="entry name" value="ADENINE PHOSPHORIBOSYLTRANSFERASE"/>
    <property type="match status" value="1"/>
</dbReference>
<keyword evidence="7" id="KW-0808">Transferase</keyword>
<dbReference type="Pfam" id="PF14681">
    <property type="entry name" value="UPRTase"/>
    <property type="match status" value="1"/>
</dbReference>
<dbReference type="Proteomes" id="UP000799776">
    <property type="component" value="Unassembled WGS sequence"/>
</dbReference>
<keyword evidence="12" id="KW-1185">Reference proteome</keyword>
<dbReference type="SUPFAM" id="SSF53271">
    <property type="entry name" value="PRTase-like"/>
    <property type="match status" value="1"/>
</dbReference>
<keyword evidence="9" id="KW-0342">GTP-binding</keyword>
<dbReference type="InterPro" id="IPR050054">
    <property type="entry name" value="UPRTase/APRTase"/>
</dbReference>
<keyword evidence="6 11" id="KW-0328">Glycosyltransferase</keyword>
<comment type="similarity">
    <text evidence="3">Belongs to the UPRTase family.</text>
</comment>
<evidence type="ECO:0000256" key="1">
    <source>
        <dbReference type="ARBA" id="ARBA00001946"/>
    </source>
</evidence>
<dbReference type="InterPro" id="IPR000836">
    <property type="entry name" value="PRTase_dom"/>
</dbReference>
<evidence type="ECO:0000313" key="11">
    <source>
        <dbReference type="EMBL" id="KAF2087809.1"/>
    </source>
</evidence>
<sequence length="242" mass="25863">MQDTLPSNVHVSTHPCLRAKLSQLRDKTTNARETKALIHEIATIIGCEALAQSLDVQSAGTAQTPLNYTYTPTTITPTRVSLVPILRSGLSMLDALTTLLPNPVPVHHLGLYREKTTLQPVEYYNNLPYHSSTSTSSTTTAPTSSTTEGFTGPSDLAIILDPIIATGATAAAAIETLKDWGVKRVVLVSVLGSKEGVRRAAQVWSEGTSVWVGGVDEETDERGMIKPGLGDVGDRLFLTIGK</sequence>
<dbReference type="EC" id="2.4.2.9" evidence="4"/>
<evidence type="ECO:0000256" key="8">
    <source>
        <dbReference type="ARBA" id="ARBA00022741"/>
    </source>
</evidence>
<evidence type="ECO:0000256" key="4">
    <source>
        <dbReference type="ARBA" id="ARBA00011894"/>
    </source>
</evidence>
<evidence type="ECO:0000259" key="10">
    <source>
        <dbReference type="Pfam" id="PF14681"/>
    </source>
</evidence>
<comment type="caution">
    <text evidence="11">The sequence shown here is derived from an EMBL/GenBank/DDBJ whole genome shotgun (WGS) entry which is preliminary data.</text>
</comment>
<dbReference type="OrthoDB" id="10257085at2759"/>
<evidence type="ECO:0000256" key="6">
    <source>
        <dbReference type="ARBA" id="ARBA00022676"/>
    </source>
</evidence>
<keyword evidence="8" id="KW-0547">Nucleotide-binding</keyword>
<dbReference type="PANTHER" id="PTHR32315:SF4">
    <property type="entry name" value="URACIL PHOSPHORIBOSYLTRANSFERASE, CHLOROPLASTIC"/>
    <property type="match status" value="1"/>
</dbReference>
<dbReference type="EMBL" id="ML978718">
    <property type="protein sequence ID" value="KAF2087809.1"/>
    <property type="molecule type" value="Genomic_DNA"/>
</dbReference>
<dbReference type="AlphaFoldDB" id="A0A9P4LXL8"/>
<dbReference type="Gene3D" id="3.40.50.2020">
    <property type="match status" value="1"/>
</dbReference>
<evidence type="ECO:0000256" key="3">
    <source>
        <dbReference type="ARBA" id="ARBA00009516"/>
    </source>
</evidence>
<protein>
    <recommendedName>
        <fullName evidence="4">uracil phosphoribosyltransferase</fullName>
        <ecNumber evidence="4">2.4.2.9</ecNumber>
    </recommendedName>
</protein>
<dbReference type="FunFam" id="3.40.50.2020:FF:000049">
    <property type="entry name" value="Putative uracil phosphoribosyltransferase urg2"/>
    <property type="match status" value="1"/>
</dbReference>
<reference evidence="11" key="1">
    <citation type="journal article" date="2020" name="Stud. Mycol.">
        <title>101 Dothideomycetes genomes: a test case for predicting lifestyles and emergence of pathogens.</title>
        <authorList>
            <person name="Haridas S."/>
            <person name="Albert R."/>
            <person name="Binder M."/>
            <person name="Bloem J."/>
            <person name="Labutti K."/>
            <person name="Salamov A."/>
            <person name="Andreopoulos B."/>
            <person name="Baker S."/>
            <person name="Barry K."/>
            <person name="Bills G."/>
            <person name="Bluhm B."/>
            <person name="Cannon C."/>
            <person name="Castanera R."/>
            <person name="Culley D."/>
            <person name="Daum C."/>
            <person name="Ezra D."/>
            <person name="Gonzalez J."/>
            <person name="Henrissat B."/>
            <person name="Kuo A."/>
            <person name="Liang C."/>
            <person name="Lipzen A."/>
            <person name="Lutzoni F."/>
            <person name="Magnuson J."/>
            <person name="Mondo S."/>
            <person name="Nolan M."/>
            <person name="Ohm R."/>
            <person name="Pangilinan J."/>
            <person name="Park H.-J."/>
            <person name="Ramirez L."/>
            <person name="Alfaro M."/>
            <person name="Sun H."/>
            <person name="Tritt A."/>
            <person name="Yoshinaga Y."/>
            <person name="Zwiers L.-H."/>
            <person name="Turgeon B."/>
            <person name="Goodwin S."/>
            <person name="Spatafora J."/>
            <person name="Crous P."/>
            <person name="Grigoriev I."/>
        </authorList>
    </citation>
    <scope>NUCLEOTIDE SEQUENCE</scope>
    <source>
        <strain evidence="11">CBS 121410</strain>
    </source>
</reference>
<organism evidence="11 12">
    <name type="scientific">Saccharata proteae CBS 121410</name>
    <dbReference type="NCBI Taxonomy" id="1314787"/>
    <lineage>
        <taxon>Eukaryota</taxon>
        <taxon>Fungi</taxon>
        <taxon>Dikarya</taxon>
        <taxon>Ascomycota</taxon>
        <taxon>Pezizomycotina</taxon>
        <taxon>Dothideomycetes</taxon>
        <taxon>Dothideomycetes incertae sedis</taxon>
        <taxon>Botryosphaeriales</taxon>
        <taxon>Saccharataceae</taxon>
        <taxon>Saccharata</taxon>
    </lineage>
</organism>
<gene>
    <name evidence="11" type="ORF">K490DRAFT_73322</name>
</gene>
<dbReference type="NCBIfam" id="NF001097">
    <property type="entry name" value="PRK00129.1"/>
    <property type="match status" value="1"/>
</dbReference>
<name>A0A9P4LXL8_9PEZI</name>